<dbReference type="Gene3D" id="1.20.90.10">
    <property type="entry name" value="Phospholipase A2 domain"/>
    <property type="match status" value="1"/>
</dbReference>
<evidence type="ECO:0000256" key="2">
    <source>
        <dbReference type="ARBA" id="ARBA00022525"/>
    </source>
</evidence>
<dbReference type="PROSITE" id="PS50846">
    <property type="entry name" value="HMA_2"/>
    <property type="match status" value="1"/>
</dbReference>
<evidence type="ECO:0000313" key="6">
    <source>
        <dbReference type="Proteomes" id="UP000823674"/>
    </source>
</evidence>
<dbReference type="SUPFAM" id="SSF55008">
    <property type="entry name" value="HMA, heavy metal-associated domain"/>
    <property type="match status" value="1"/>
</dbReference>
<dbReference type="InterPro" id="IPR036163">
    <property type="entry name" value="HMA_dom_sf"/>
</dbReference>
<dbReference type="Gene3D" id="3.30.70.100">
    <property type="match status" value="1"/>
</dbReference>
<comment type="subcellular location">
    <subcellularLocation>
        <location evidence="1">Secreted</location>
    </subcellularLocation>
</comment>
<keyword evidence="2" id="KW-0964">Secreted</keyword>
<accession>A0ABQ7NQN3</accession>
<dbReference type="SUPFAM" id="SSF48619">
    <property type="entry name" value="Phospholipase A2, PLA2"/>
    <property type="match status" value="1"/>
</dbReference>
<keyword evidence="3" id="KW-1133">Transmembrane helix</keyword>
<protein>
    <recommendedName>
        <fullName evidence="4">HMA domain-containing protein</fullName>
    </recommendedName>
</protein>
<evidence type="ECO:0000259" key="4">
    <source>
        <dbReference type="PROSITE" id="PS50846"/>
    </source>
</evidence>
<name>A0ABQ7NQN3_BRACM</name>
<evidence type="ECO:0000256" key="1">
    <source>
        <dbReference type="ARBA" id="ARBA00004613"/>
    </source>
</evidence>
<dbReference type="EMBL" id="JADBGQ010000001">
    <property type="protein sequence ID" value="KAG5413180.1"/>
    <property type="molecule type" value="Genomic_DNA"/>
</dbReference>
<keyword evidence="6" id="KW-1185">Reference proteome</keyword>
<reference evidence="5 6" key="1">
    <citation type="submission" date="2021-03" db="EMBL/GenBank/DDBJ databases">
        <authorList>
            <person name="King G.J."/>
            <person name="Bancroft I."/>
            <person name="Baten A."/>
            <person name="Bloomfield J."/>
            <person name="Borpatragohain P."/>
            <person name="He Z."/>
            <person name="Irish N."/>
            <person name="Irwin J."/>
            <person name="Liu K."/>
            <person name="Mauleon R.P."/>
            <person name="Moore J."/>
            <person name="Morris R."/>
            <person name="Ostergaard L."/>
            <person name="Wang B."/>
            <person name="Wells R."/>
        </authorList>
    </citation>
    <scope>NUCLEOTIDE SEQUENCE [LARGE SCALE GENOMIC DNA]</scope>
    <source>
        <strain evidence="5">R-o-18</strain>
        <tissue evidence="5">Leaf</tissue>
    </source>
</reference>
<dbReference type="PROSITE" id="PS00118">
    <property type="entry name" value="PA2_HIS"/>
    <property type="match status" value="1"/>
</dbReference>
<dbReference type="InterPro" id="IPR036444">
    <property type="entry name" value="PLipase_A2_dom_sf"/>
</dbReference>
<keyword evidence="3" id="KW-0472">Membrane</keyword>
<dbReference type="InterPro" id="IPR033113">
    <property type="entry name" value="PLA2_histidine"/>
</dbReference>
<keyword evidence="3" id="KW-0812">Transmembrane</keyword>
<gene>
    <name evidence="5" type="primary">A01p008900.1_BraROA</name>
    <name evidence="5" type="ORF">IGI04_000747</name>
</gene>
<sequence length="427" mass="47515">MEDLNFPICILKMDLQCCEDFASRVKKRLRKVKGVYAITIVPTKGLILVSGTAEPQVLITAVQKIGQTPKLYAYEKDPAKAKTQFGALLKRYANKEERRDEPTPPPAAVTCPLPPVKGFGHPVRPTMPMFSLPRSVGPPGWYAPGSLMARYEAPKVMPRKEPAKYPLDYYDNKGFPAHDSPFRYFSDDHAQPCSIILVHDYIREEDIEKKGGPVRSSKFQGVSIFGSQSQTRNFIFERKMVYGGALSRFSFGLATFLLFTFVLGKEKCSKTCIAKNCNIVGVRYGKYCGIGYFGCPGEKPCDGLDACCMTHDNCVDLKGMTYVNCHKQFQHCVNRLSRAIKQSNGTKVGFSTKCPYSKVIPTVYNGMDYGIFFSKIGNIFKPRVSGKAPRVEVNLARSKADTKDGLGIKVAIQRKEGSKVTASLNQR</sequence>
<evidence type="ECO:0000313" key="5">
    <source>
        <dbReference type="EMBL" id="KAG5413180.1"/>
    </source>
</evidence>
<evidence type="ECO:0000256" key="3">
    <source>
        <dbReference type="SAM" id="Phobius"/>
    </source>
</evidence>
<dbReference type="Proteomes" id="UP000823674">
    <property type="component" value="Chromosome A01"/>
</dbReference>
<proteinExistence type="predicted"/>
<dbReference type="CDD" id="cd00371">
    <property type="entry name" value="HMA"/>
    <property type="match status" value="1"/>
</dbReference>
<feature type="transmembrane region" description="Helical" evidence="3">
    <location>
        <begin position="240"/>
        <end position="263"/>
    </location>
</feature>
<feature type="domain" description="HMA" evidence="4">
    <location>
        <begin position="6"/>
        <end position="70"/>
    </location>
</feature>
<dbReference type="CDD" id="cd04706">
    <property type="entry name" value="PLA2_plant"/>
    <property type="match status" value="1"/>
</dbReference>
<dbReference type="InterPro" id="IPR006121">
    <property type="entry name" value="HMA_dom"/>
</dbReference>
<organism evidence="5 6">
    <name type="scientific">Brassica rapa subsp. trilocularis</name>
    <dbReference type="NCBI Taxonomy" id="1813537"/>
    <lineage>
        <taxon>Eukaryota</taxon>
        <taxon>Viridiplantae</taxon>
        <taxon>Streptophyta</taxon>
        <taxon>Embryophyta</taxon>
        <taxon>Tracheophyta</taxon>
        <taxon>Spermatophyta</taxon>
        <taxon>Magnoliopsida</taxon>
        <taxon>eudicotyledons</taxon>
        <taxon>Gunneridae</taxon>
        <taxon>Pentapetalae</taxon>
        <taxon>rosids</taxon>
        <taxon>malvids</taxon>
        <taxon>Brassicales</taxon>
        <taxon>Brassicaceae</taxon>
        <taxon>Brassiceae</taxon>
        <taxon>Brassica</taxon>
    </lineage>
</organism>
<comment type="caution">
    <text evidence="5">The sequence shown here is derived from an EMBL/GenBank/DDBJ whole genome shotgun (WGS) entry which is preliminary data.</text>
</comment>